<evidence type="ECO:0000313" key="4">
    <source>
        <dbReference type="EMBL" id="KAJ1921889.1"/>
    </source>
</evidence>
<dbReference type="Gene3D" id="1.25.40.10">
    <property type="entry name" value="Tetratricopeptide repeat domain"/>
    <property type="match status" value="1"/>
</dbReference>
<feature type="compositionally biased region" description="Polar residues" evidence="3">
    <location>
        <begin position="101"/>
        <end position="117"/>
    </location>
</feature>
<dbReference type="PANTHER" id="PTHR46128">
    <property type="entry name" value="MITOCHONDRIAL GROUP I INTRON SPLICING FACTOR CCM1"/>
    <property type="match status" value="1"/>
</dbReference>
<dbReference type="AlphaFoldDB" id="A0A9W8A3A7"/>
<keyword evidence="5" id="KW-1185">Reference proteome</keyword>
<organism evidence="4 5">
    <name type="scientific">Mycoemilia scoparia</name>
    <dbReference type="NCBI Taxonomy" id="417184"/>
    <lineage>
        <taxon>Eukaryota</taxon>
        <taxon>Fungi</taxon>
        <taxon>Fungi incertae sedis</taxon>
        <taxon>Zoopagomycota</taxon>
        <taxon>Kickxellomycotina</taxon>
        <taxon>Kickxellomycetes</taxon>
        <taxon>Kickxellales</taxon>
        <taxon>Kickxellaceae</taxon>
        <taxon>Mycoemilia</taxon>
    </lineage>
</organism>
<evidence type="ECO:0000313" key="5">
    <source>
        <dbReference type="Proteomes" id="UP001150538"/>
    </source>
</evidence>
<comment type="caution">
    <text evidence="4">The sequence shown here is derived from an EMBL/GenBank/DDBJ whole genome shotgun (WGS) entry which is preliminary data.</text>
</comment>
<dbReference type="EMBL" id="JANBPU010000002">
    <property type="protein sequence ID" value="KAJ1921889.1"/>
    <property type="molecule type" value="Genomic_DNA"/>
</dbReference>
<gene>
    <name evidence="4" type="ORF">H4219_000235</name>
</gene>
<name>A0A9W8A3A7_9FUNG</name>
<protein>
    <recommendedName>
        <fullName evidence="6">Pentacotripeptide-repeat region of PRORP domain-containing protein</fullName>
    </recommendedName>
</protein>
<dbReference type="InterPro" id="IPR050872">
    <property type="entry name" value="PPR_P_subfamily"/>
</dbReference>
<proteinExistence type="inferred from homology"/>
<dbReference type="InterPro" id="IPR011990">
    <property type="entry name" value="TPR-like_helical_dom_sf"/>
</dbReference>
<evidence type="ECO:0000256" key="3">
    <source>
        <dbReference type="SAM" id="MobiDB-lite"/>
    </source>
</evidence>
<evidence type="ECO:0008006" key="6">
    <source>
        <dbReference type="Google" id="ProtNLM"/>
    </source>
</evidence>
<dbReference type="InterPro" id="IPR002885">
    <property type="entry name" value="PPR_rpt"/>
</dbReference>
<dbReference type="PROSITE" id="PS51375">
    <property type="entry name" value="PPR"/>
    <property type="match status" value="1"/>
</dbReference>
<dbReference type="NCBIfam" id="TIGR00756">
    <property type="entry name" value="PPR"/>
    <property type="match status" value="1"/>
</dbReference>
<accession>A0A9W8A3A7</accession>
<feature type="region of interest" description="Disordered" evidence="3">
    <location>
        <begin position="101"/>
        <end position="122"/>
    </location>
</feature>
<feature type="repeat" description="PPR" evidence="2">
    <location>
        <begin position="498"/>
        <end position="532"/>
    </location>
</feature>
<evidence type="ECO:0000256" key="1">
    <source>
        <dbReference type="ARBA" id="ARBA00007626"/>
    </source>
</evidence>
<dbReference type="PANTHER" id="PTHR46128:SF73">
    <property type="entry name" value="CRIB DOMAIN-CONTAINING PROTEIN"/>
    <property type="match status" value="1"/>
</dbReference>
<sequence length="821" mass="93106">MAEQARRQFSTLSKFKQVKAAPTDIDRRSCGPTELAPRLWWNLKVILSMPRGSIRLNFKCINRCLERIPAFELDNNGLRPRNAGGQKKSVLLVSSISAQRKINTDDNPNTAPSSLENSETKNQKVNEKLLRALEAIEQIEPKITFEYPGIHASEYPKETDNSIIDAICHRVHQGADQVRRRAKAFDLVPATRLFNELLEKQLECLSKFTPDPLEGQQKFATQWTNSMSRLSMAVSVLSSQLIRSGCRKSMFDLVDILIRFGRKLERHSESRSYSKCLAIQLKPYHLFENVLKQLCAVGSQSFLVSEVLYEVYNQSNTLVKKLSHKTLRAFLVHLQEHSQYICAVNWARVIPKEVYDKPTTRSIFISVSRLSTANLSTFSGERAVSPRSNASIDVLQRWIDEILKLLTQRGFDIDADILNNHLSAKLNLQRMCNDTQKPKTIGDVTKKFSMMGVDPDHVTYSILAKYFFYEGQYDTAYTLLNLVLKQEKEWHKSRKNNDHSIYSIAIKLWSKAGEWDKVKSILHVMKSKGIGISPRVASTLLAYATVPDLSTEISNIIKTYNMESQPFANSGDSNRGDHIASPDQSKHFPLLGKVIYALCCQGDIKAAGQLLEHSAKVASTTHQTNKMGSYGITLTFALNSFLEALTVRNYDSMVDNLFTNENHATTNHLFAQNDSHLEAHNGADKTLYLKNFVYTASRYGIYFNTYTYNIIFMYLYHHYLHDLEFAITKKGAKHPSPQLACALYTLMVAEGVAADTVTAVILVPFLLLCSRPTDARLLWHQSPTNSSHHISQDTTRGIIINISKTMKFSHKQQLQLHQILE</sequence>
<comment type="similarity">
    <text evidence="1">Belongs to the PPR family. P subfamily.</text>
</comment>
<evidence type="ECO:0000256" key="2">
    <source>
        <dbReference type="PROSITE-ProRule" id="PRU00708"/>
    </source>
</evidence>
<reference evidence="4" key="1">
    <citation type="submission" date="2022-07" db="EMBL/GenBank/DDBJ databases">
        <title>Phylogenomic reconstructions and comparative analyses of Kickxellomycotina fungi.</title>
        <authorList>
            <person name="Reynolds N.K."/>
            <person name="Stajich J.E."/>
            <person name="Barry K."/>
            <person name="Grigoriev I.V."/>
            <person name="Crous P."/>
            <person name="Smith M.E."/>
        </authorList>
    </citation>
    <scope>NUCLEOTIDE SEQUENCE</scope>
    <source>
        <strain evidence="4">NBRC 100468</strain>
    </source>
</reference>
<dbReference type="Proteomes" id="UP001150538">
    <property type="component" value="Unassembled WGS sequence"/>
</dbReference>
<dbReference type="OrthoDB" id="185373at2759"/>